<proteinExistence type="predicted"/>
<feature type="transmembrane region" description="Helical" evidence="1">
    <location>
        <begin position="16"/>
        <end position="35"/>
    </location>
</feature>
<organism evidence="2 3">
    <name type="scientific">Nosocomiicoccus ampullae</name>
    <dbReference type="NCBI Taxonomy" id="489910"/>
    <lineage>
        <taxon>Bacteria</taxon>
        <taxon>Bacillati</taxon>
        <taxon>Bacillota</taxon>
        <taxon>Bacilli</taxon>
        <taxon>Bacillales</taxon>
        <taxon>Staphylococcaceae</taxon>
        <taxon>Nosocomiicoccus</taxon>
    </lineage>
</organism>
<evidence type="ECO:0000313" key="3">
    <source>
        <dbReference type="Proteomes" id="UP000579136"/>
    </source>
</evidence>
<reference evidence="2 3" key="1">
    <citation type="submission" date="2020-08" db="EMBL/GenBank/DDBJ databases">
        <title>Genomic Encyclopedia of Type Strains, Phase IV (KMG-IV): sequencing the most valuable type-strain genomes for metagenomic binning, comparative biology and taxonomic classification.</title>
        <authorList>
            <person name="Goeker M."/>
        </authorList>
    </citation>
    <scope>NUCLEOTIDE SEQUENCE [LARGE SCALE GENOMIC DNA]</scope>
    <source>
        <strain evidence="2 3">DSM 19163</strain>
    </source>
</reference>
<dbReference type="AlphaFoldDB" id="A0A9Q2CXU8"/>
<keyword evidence="3" id="KW-1185">Reference proteome</keyword>
<comment type="caution">
    <text evidence="2">The sequence shown here is derived from an EMBL/GenBank/DDBJ whole genome shotgun (WGS) entry which is preliminary data.</text>
</comment>
<accession>A0A9Q2CXU8</accession>
<protein>
    <submittedName>
        <fullName evidence="2">Uncharacterized protein</fullName>
    </submittedName>
</protein>
<keyword evidence="1" id="KW-1133">Transmembrane helix</keyword>
<keyword evidence="1" id="KW-0472">Membrane</keyword>
<evidence type="ECO:0000256" key="1">
    <source>
        <dbReference type="SAM" id="Phobius"/>
    </source>
</evidence>
<keyword evidence="1" id="KW-0812">Transmembrane</keyword>
<dbReference type="EMBL" id="JACHHF010000001">
    <property type="protein sequence ID" value="MBB5175340.1"/>
    <property type="molecule type" value="Genomic_DNA"/>
</dbReference>
<dbReference type="Proteomes" id="UP000579136">
    <property type="component" value="Unassembled WGS sequence"/>
</dbReference>
<evidence type="ECO:0000313" key="2">
    <source>
        <dbReference type="EMBL" id="MBB5175340.1"/>
    </source>
</evidence>
<sequence>MPIQKNNKRQPAAERVIYWLMPLVAFLLLLPVLIYHL</sequence>
<name>A0A9Q2CXU8_9STAP</name>
<gene>
    <name evidence="2" type="ORF">HNQ45_000198</name>
</gene>